<dbReference type="CDD" id="cd05154">
    <property type="entry name" value="ACAD10_11_N-like"/>
    <property type="match status" value="1"/>
</dbReference>
<dbReference type="EMBL" id="QOVG01000001">
    <property type="protein sequence ID" value="NDK37445.1"/>
    <property type="molecule type" value="Genomic_DNA"/>
</dbReference>
<dbReference type="PANTHER" id="PTHR47829">
    <property type="entry name" value="HYDROLASE, PUTATIVE (AFU_ORTHOLOGUE AFUA_1G12880)-RELATED"/>
    <property type="match status" value="1"/>
</dbReference>
<dbReference type="SUPFAM" id="SSF56112">
    <property type="entry name" value="Protein kinase-like (PK-like)"/>
    <property type="match status" value="1"/>
</dbReference>
<proteinExistence type="predicted"/>
<dbReference type="InterPro" id="IPR011009">
    <property type="entry name" value="Kinase-like_dom_sf"/>
</dbReference>
<evidence type="ECO:0000259" key="1">
    <source>
        <dbReference type="Pfam" id="PF01636"/>
    </source>
</evidence>
<dbReference type="InterPro" id="IPR002575">
    <property type="entry name" value="Aminoglycoside_PTrfase"/>
</dbReference>
<dbReference type="Gene3D" id="3.30.200.20">
    <property type="entry name" value="Phosphorylase Kinase, domain 1"/>
    <property type="match status" value="1"/>
</dbReference>
<reference evidence="2 3" key="1">
    <citation type="submission" date="2018-07" db="EMBL/GenBank/DDBJ databases">
        <title>Whole genome Sequencing of Pseudoxanthomonas gei KCTC 32298 (T).</title>
        <authorList>
            <person name="Kumar S."/>
            <person name="Bansal K."/>
            <person name="Kaur A."/>
            <person name="Patil P."/>
            <person name="Sharma S."/>
            <person name="Patil P.B."/>
        </authorList>
    </citation>
    <scope>NUCLEOTIDE SEQUENCE [LARGE SCALE GENOMIC DNA]</scope>
    <source>
        <strain evidence="2 3">KCTC 32298</strain>
    </source>
</reference>
<organism evidence="2 3">
    <name type="scientific">Pseudoxanthomonas gei</name>
    <dbReference type="NCBI Taxonomy" id="1383030"/>
    <lineage>
        <taxon>Bacteria</taxon>
        <taxon>Pseudomonadati</taxon>
        <taxon>Pseudomonadota</taxon>
        <taxon>Gammaproteobacteria</taxon>
        <taxon>Lysobacterales</taxon>
        <taxon>Lysobacteraceae</taxon>
        <taxon>Pseudoxanthomonas</taxon>
    </lineage>
</organism>
<gene>
    <name evidence="2" type="ORF">DT603_01105</name>
</gene>
<keyword evidence="3" id="KW-1185">Reference proteome</keyword>
<name>A0ABX0A7D8_9GAMM</name>
<dbReference type="Pfam" id="PF01636">
    <property type="entry name" value="APH"/>
    <property type="match status" value="1"/>
</dbReference>
<dbReference type="InterPro" id="IPR052898">
    <property type="entry name" value="ACAD10-like"/>
</dbReference>
<feature type="domain" description="Aminoglycoside phosphotransferase" evidence="1">
    <location>
        <begin position="34"/>
        <end position="263"/>
    </location>
</feature>
<accession>A0ABX0A7D8</accession>
<evidence type="ECO:0000313" key="3">
    <source>
        <dbReference type="Proteomes" id="UP001429354"/>
    </source>
</evidence>
<dbReference type="InterPro" id="IPR041726">
    <property type="entry name" value="ACAD10_11_N"/>
</dbReference>
<comment type="caution">
    <text evidence="2">The sequence shown here is derived from an EMBL/GenBank/DDBJ whole genome shotgun (WGS) entry which is preliminary data.</text>
</comment>
<dbReference type="Proteomes" id="UP001429354">
    <property type="component" value="Unassembled WGS sequence"/>
</dbReference>
<dbReference type="RefSeq" id="WP_162348005.1">
    <property type="nucleotide sequence ID" value="NZ_QOVG01000001.1"/>
</dbReference>
<dbReference type="Gene3D" id="3.90.1200.10">
    <property type="match status" value="1"/>
</dbReference>
<protein>
    <submittedName>
        <fullName evidence="2">Phosphotransferase family protein</fullName>
    </submittedName>
</protein>
<dbReference type="PANTHER" id="PTHR47829:SF3">
    <property type="entry name" value="AMINOGLYCOSIDE PHOSPHOTRANSFERASE DOMAIN-CONTAINING PROTEIN"/>
    <property type="match status" value="1"/>
</dbReference>
<sequence>MTAPLAEQGREPFDVADLETYLRAAIPGFAGPVTVTRFKGGQSNPTYLLATPAHQYVMRCKPAPVAQLLPSAHAVEREYRLQRALAGSAVPVARMHCLCEDETVIGRAFYVMDFVEGRIFWEQSLPGMEPGERTAIYDELNRVIAALHAVDFSALGLADYSKAGNYFSRQVDRWTRQYRASETGRVEAMETLIDWLPRHIPQEEVPQVSLVHGDYRIDNVIFHPTEPRILAVIDWELSTLGHPLADFAYHLMSWHIVPGGALRGLAGLDLEALGIPRQSDYTAAYEQRIGRSAAGDWNYYLAYNLFRIAAILQGIAKRVQQGTASSPQAAEYGRQVQPLAELGCRFAGQARSA</sequence>
<evidence type="ECO:0000313" key="2">
    <source>
        <dbReference type="EMBL" id="NDK37445.1"/>
    </source>
</evidence>